<dbReference type="AlphaFoldDB" id="A0A8B3FUJ1"/>
<keyword evidence="6" id="KW-0321">Glycogen metabolism</keyword>
<sequence length="454" mass="49221">MPGSRSSSPRRRTMVSDLQADPRWIHAADSRWFAGKGSGAVPVRITSLDWIVPPGGNKPAVRPEILSVAFPDGRREDYQLLLSYRMDRVARAVIGRGLNENFEWVHDATRDPQAIIALVDALRGDGHGKDWQAHLAADALPADLRPVRVFEGEQSNSTVFLGSHALIKIIRRLEPGRSIDIELHEALARAGVTSTDELLGSLSATRTADDGSGVQVDLAMITTRINDARDGWELATGEAAAGHDFSGHAARLGTALAQVHTALADQLGTSTLSGELIADAMTTRLACAVTEVPQLAEYETALRGLFDALRDRELPAQRIHGDFHLGQTLLGRDGWHIIDFEGEPLKSLEERRSPDSPLRDVAGMIRSFGYAAASATGLTPAARESWERSCSEAFTASWTGADPLRTQGDTLSAYVADKAIYEVVYEHRNRPGWVHIPLNTLRALAAPGASEARC</sequence>
<evidence type="ECO:0000313" key="17">
    <source>
        <dbReference type="EMBL" id="RLP12140.1"/>
    </source>
</evidence>
<keyword evidence="7 17" id="KW-0808">Transferase</keyword>
<dbReference type="InterPro" id="IPR011009">
    <property type="entry name" value="Kinase-like_dom_sf"/>
</dbReference>
<evidence type="ECO:0000256" key="11">
    <source>
        <dbReference type="ARBA" id="ARBA00023056"/>
    </source>
</evidence>
<accession>A0A8B3FUJ1</accession>
<evidence type="ECO:0000256" key="6">
    <source>
        <dbReference type="ARBA" id="ARBA00022600"/>
    </source>
</evidence>
<comment type="caution">
    <text evidence="17">The sequence shown here is derived from an EMBL/GenBank/DDBJ whole genome shotgun (WGS) entry which is preliminary data.</text>
</comment>
<dbReference type="EC" id="2.7.1.175" evidence="4"/>
<evidence type="ECO:0000256" key="12">
    <source>
        <dbReference type="ARBA" id="ARBA00023277"/>
    </source>
</evidence>
<dbReference type="GO" id="GO:0005524">
    <property type="term" value="F:ATP binding"/>
    <property type="evidence" value="ECO:0007669"/>
    <property type="project" value="UniProtKB-KW"/>
</dbReference>
<comment type="subunit">
    <text evidence="3">Monomer.</text>
</comment>
<dbReference type="Proteomes" id="UP000279336">
    <property type="component" value="Unassembled WGS sequence"/>
</dbReference>
<dbReference type="OrthoDB" id="3787729at2"/>
<dbReference type="Gene3D" id="3.90.1200.10">
    <property type="match status" value="1"/>
</dbReference>
<reference evidence="17 18" key="1">
    <citation type="submission" date="2018-10" db="EMBL/GenBank/DDBJ databases">
        <title>Propionibacterium australiense Genome Sequencing and Assembly.</title>
        <authorList>
            <person name="Bernier A.-M."/>
            <person name="Bernard K."/>
        </authorList>
    </citation>
    <scope>NUCLEOTIDE SEQUENCE [LARGE SCALE GENOMIC DNA]</scope>
    <source>
        <strain evidence="17 18">NML98A078</strain>
    </source>
</reference>
<gene>
    <name evidence="17" type="ORF">D7U36_02420</name>
</gene>
<comment type="similarity">
    <text evidence="2">Belongs to the aminoglycoside phosphotransferase family.</text>
</comment>
<name>A0A8B3FUJ1_9ACTN</name>
<dbReference type="EMBL" id="RCIW01000003">
    <property type="protein sequence ID" value="RLP12140.1"/>
    <property type="molecule type" value="Genomic_DNA"/>
</dbReference>
<dbReference type="InterPro" id="IPR002575">
    <property type="entry name" value="Aminoglycoside_PTrfase"/>
</dbReference>
<comment type="pathway">
    <text evidence="1">Glycan biosynthesis; glycogen biosynthesis.</text>
</comment>
<dbReference type="GO" id="GO:0005978">
    <property type="term" value="P:glycogen biosynthetic process"/>
    <property type="evidence" value="ECO:0007669"/>
    <property type="project" value="UniProtKB-UniPathway"/>
</dbReference>
<evidence type="ECO:0000256" key="7">
    <source>
        <dbReference type="ARBA" id="ARBA00022679"/>
    </source>
</evidence>
<evidence type="ECO:0000256" key="13">
    <source>
        <dbReference type="ARBA" id="ARBA00031251"/>
    </source>
</evidence>
<proteinExistence type="inferred from homology"/>
<evidence type="ECO:0000259" key="16">
    <source>
        <dbReference type="Pfam" id="PF18085"/>
    </source>
</evidence>
<protein>
    <recommendedName>
        <fullName evidence="5">Maltokinase</fullName>
        <ecNumber evidence="4">2.7.1.175</ecNumber>
    </recommendedName>
    <alternativeName>
        <fullName evidence="13">Maltose-1-phosphate synthase</fullName>
    </alternativeName>
</protein>
<evidence type="ECO:0000256" key="8">
    <source>
        <dbReference type="ARBA" id="ARBA00022741"/>
    </source>
</evidence>
<evidence type="ECO:0000259" key="15">
    <source>
        <dbReference type="Pfam" id="PF01636"/>
    </source>
</evidence>
<evidence type="ECO:0000256" key="5">
    <source>
        <dbReference type="ARBA" id="ARBA00013882"/>
    </source>
</evidence>
<feature type="domain" description="Aminoglycoside phosphotransferase" evidence="15">
    <location>
        <begin position="147"/>
        <end position="341"/>
    </location>
</feature>
<keyword evidence="10" id="KW-0067">ATP-binding</keyword>
<comment type="catalytic activity">
    <reaction evidence="14">
        <text>D-maltose + ATP = alpha-maltose 1-phosphate + ADP + H(+)</text>
        <dbReference type="Rhea" id="RHEA:31915"/>
        <dbReference type="ChEBI" id="CHEBI:15378"/>
        <dbReference type="ChEBI" id="CHEBI:17306"/>
        <dbReference type="ChEBI" id="CHEBI:30616"/>
        <dbReference type="ChEBI" id="CHEBI:63576"/>
        <dbReference type="ChEBI" id="CHEBI:456216"/>
        <dbReference type="EC" id="2.7.1.175"/>
    </reaction>
</comment>
<evidence type="ECO:0000256" key="10">
    <source>
        <dbReference type="ARBA" id="ARBA00022840"/>
    </source>
</evidence>
<feature type="domain" description="Maltokinase N-terminal cap" evidence="16">
    <location>
        <begin position="29"/>
        <end position="111"/>
    </location>
</feature>
<keyword evidence="9" id="KW-0418">Kinase</keyword>
<evidence type="ECO:0000313" key="18">
    <source>
        <dbReference type="Proteomes" id="UP000279336"/>
    </source>
</evidence>
<keyword evidence="8" id="KW-0547">Nucleotide-binding</keyword>
<keyword evidence="12" id="KW-0119">Carbohydrate metabolism</keyword>
<evidence type="ECO:0000256" key="2">
    <source>
        <dbReference type="ARBA" id="ARBA00006219"/>
    </source>
</evidence>
<evidence type="ECO:0000256" key="3">
    <source>
        <dbReference type="ARBA" id="ARBA00011245"/>
    </source>
</evidence>
<dbReference type="InterPro" id="IPR040999">
    <property type="entry name" value="Mak_N_cap"/>
</dbReference>
<dbReference type="SUPFAM" id="SSF56112">
    <property type="entry name" value="Protein kinase-like (PK-like)"/>
    <property type="match status" value="1"/>
</dbReference>
<dbReference type="Pfam" id="PF18085">
    <property type="entry name" value="Mak_N_cap"/>
    <property type="match status" value="1"/>
</dbReference>
<dbReference type="Pfam" id="PF01636">
    <property type="entry name" value="APH"/>
    <property type="match status" value="1"/>
</dbReference>
<evidence type="ECO:0000256" key="1">
    <source>
        <dbReference type="ARBA" id="ARBA00004964"/>
    </source>
</evidence>
<organism evidence="17 18">
    <name type="scientific">Propionibacterium australiense</name>
    <dbReference type="NCBI Taxonomy" id="119981"/>
    <lineage>
        <taxon>Bacteria</taxon>
        <taxon>Bacillati</taxon>
        <taxon>Actinomycetota</taxon>
        <taxon>Actinomycetes</taxon>
        <taxon>Propionibacteriales</taxon>
        <taxon>Propionibacteriaceae</taxon>
        <taxon>Propionibacterium</taxon>
    </lineage>
</organism>
<dbReference type="UniPathway" id="UPA00164"/>
<dbReference type="GO" id="GO:0016301">
    <property type="term" value="F:kinase activity"/>
    <property type="evidence" value="ECO:0007669"/>
    <property type="project" value="UniProtKB-KW"/>
</dbReference>
<evidence type="ECO:0000256" key="9">
    <source>
        <dbReference type="ARBA" id="ARBA00022777"/>
    </source>
</evidence>
<evidence type="ECO:0000256" key="4">
    <source>
        <dbReference type="ARBA" id="ARBA00011962"/>
    </source>
</evidence>
<keyword evidence="11" id="KW-0320">Glycogen biosynthesis</keyword>
<evidence type="ECO:0000256" key="14">
    <source>
        <dbReference type="ARBA" id="ARBA00049067"/>
    </source>
</evidence>